<dbReference type="KEGG" id="hsk:H4317_05735"/>
<dbReference type="EMBL" id="CP060202">
    <property type="protein sequence ID" value="QNH63305.1"/>
    <property type="molecule type" value="Genomic_DNA"/>
</dbReference>
<dbReference type="Pfam" id="PF11738">
    <property type="entry name" value="DUF3298"/>
    <property type="match status" value="1"/>
</dbReference>
<evidence type="ECO:0000256" key="2">
    <source>
        <dbReference type="SAM" id="SignalP"/>
    </source>
</evidence>
<dbReference type="Gene3D" id="3.30.565.40">
    <property type="entry name" value="Fervidobacterium nodosum Rt17-B1 like"/>
    <property type="match status" value="1"/>
</dbReference>
<dbReference type="AlphaFoldDB" id="A0A7G7WAB2"/>
<feature type="domain" description="DUF3298" evidence="3">
    <location>
        <begin position="325"/>
        <end position="402"/>
    </location>
</feature>
<dbReference type="Gene3D" id="3.90.640.20">
    <property type="entry name" value="Heat-shock cognate protein, ATPase"/>
    <property type="match status" value="1"/>
</dbReference>
<feature type="signal peptide" evidence="2">
    <location>
        <begin position="1"/>
        <end position="25"/>
    </location>
</feature>
<evidence type="ECO:0000259" key="3">
    <source>
        <dbReference type="Pfam" id="PF11738"/>
    </source>
</evidence>
<protein>
    <submittedName>
        <fullName evidence="4">DUF3298 domain-containing protein</fullName>
    </submittedName>
</protein>
<dbReference type="InterPro" id="IPR037126">
    <property type="entry name" value="PdaC/RsiV-like_sf"/>
</dbReference>
<feature type="chain" id="PRO_5028926895" evidence="2">
    <location>
        <begin position="26"/>
        <end position="423"/>
    </location>
</feature>
<sequence>MSFISAFPRASARVSALLLSSWLVACQSNSDSQSGAATTPADKPDSQSAASVARDSPGAWYRQYRGVLPGSPDSITLQLQAWPRTSSGDSESTGLAANYAGPDGHTFELYGGTSTASDSIKLTDSTPEHAGPDYATSIAWRLKLQGTELLGTVGGRPVRLRQVQPAGSMQLNSRYFIDSVAAFPELPGTPYAHQRMLAVLPVGGTSATAQATLRDNLLRGLRDDTVDTKAVPQLEELWSQQKQRYTTDYRQDAAASKPAPGDTTSPEFGIGLRYDEQQLMHVLWNQAPLLSIGYYNYSYTGGAHGLYGTTVATFDTRTGRRLRYDDIFRAGTKAQLTTLLDNAARRTFRLAPNAPLDKTLFVKQMPVTRNVFLTSGGATFIYTPYEVASYAQGEIRLFVPLSELQPLLKSGLPVPSGGEVTRP</sequence>
<dbReference type="InterPro" id="IPR021729">
    <property type="entry name" value="DUF3298"/>
</dbReference>
<dbReference type="RefSeq" id="WP_185889184.1">
    <property type="nucleotide sequence ID" value="NZ_CP060202.1"/>
</dbReference>
<evidence type="ECO:0000313" key="4">
    <source>
        <dbReference type="EMBL" id="QNH63305.1"/>
    </source>
</evidence>
<gene>
    <name evidence="4" type="ORF">H4317_05735</name>
</gene>
<evidence type="ECO:0000256" key="1">
    <source>
        <dbReference type="SAM" id="MobiDB-lite"/>
    </source>
</evidence>
<keyword evidence="5" id="KW-1185">Reference proteome</keyword>
<accession>A0A7G7WAB2</accession>
<dbReference type="Proteomes" id="UP000515489">
    <property type="component" value="Chromosome"/>
</dbReference>
<reference evidence="4 5" key="1">
    <citation type="submission" date="2020-08" db="EMBL/GenBank/DDBJ databases">
        <title>Hymenobacter sp. S2-20-2 genome sequencing.</title>
        <authorList>
            <person name="Jin L."/>
        </authorList>
    </citation>
    <scope>NUCLEOTIDE SEQUENCE [LARGE SCALE GENOMIC DNA]</scope>
    <source>
        <strain evidence="4 5">S2-20-2</strain>
    </source>
</reference>
<proteinExistence type="predicted"/>
<name>A0A7G7WAB2_9BACT</name>
<evidence type="ECO:0000313" key="5">
    <source>
        <dbReference type="Proteomes" id="UP000515489"/>
    </source>
</evidence>
<organism evidence="4 5">
    <name type="scientific">Hymenobacter sediminicola</name>
    <dbReference type="NCBI Taxonomy" id="2761579"/>
    <lineage>
        <taxon>Bacteria</taxon>
        <taxon>Pseudomonadati</taxon>
        <taxon>Bacteroidota</taxon>
        <taxon>Cytophagia</taxon>
        <taxon>Cytophagales</taxon>
        <taxon>Hymenobacteraceae</taxon>
        <taxon>Hymenobacter</taxon>
    </lineage>
</organism>
<keyword evidence="2" id="KW-0732">Signal</keyword>
<feature type="region of interest" description="Disordered" evidence="1">
    <location>
        <begin position="31"/>
        <end position="54"/>
    </location>
</feature>